<dbReference type="KEGG" id="otr:OTERR_06550"/>
<dbReference type="PANTHER" id="PTHR42923:SF17">
    <property type="entry name" value="AMINE OXIDASE DOMAIN-CONTAINING PROTEIN"/>
    <property type="match status" value="1"/>
</dbReference>
<name>A0A5C1E5C8_9RHOO</name>
<dbReference type="Gene3D" id="3.90.660.10">
    <property type="match status" value="1"/>
</dbReference>
<dbReference type="GO" id="GO:0016491">
    <property type="term" value="F:oxidoreductase activity"/>
    <property type="evidence" value="ECO:0007669"/>
    <property type="project" value="InterPro"/>
</dbReference>
<feature type="compositionally biased region" description="Pro residues" evidence="1">
    <location>
        <begin position="1"/>
        <end position="11"/>
    </location>
</feature>
<feature type="compositionally biased region" description="Low complexity" evidence="1">
    <location>
        <begin position="476"/>
        <end position="493"/>
    </location>
</feature>
<feature type="region of interest" description="Disordered" evidence="1">
    <location>
        <begin position="476"/>
        <end position="514"/>
    </location>
</feature>
<dbReference type="Pfam" id="PF01593">
    <property type="entry name" value="Amino_oxidase"/>
    <property type="match status" value="1"/>
</dbReference>
<reference evidence="3 4" key="1">
    <citation type="submission" date="2017-07" db="EMBL/GenBank/DDBJ databases">
        <title>Complete genome sequence of Oryzomicrobium terrae TPP412.</title>
        <authorList>
            <person name="Chiu L.-W."/>
            <person name="Lo K.-J."/>
            <person name="Tsai Y.-M."/>
            <person name="Lin S.-S."/>
            <person name="Kuo C.-H."/>
            <person name="Liu C.-T."/>
        </authorList>
    </citation>
    <scope>NUCLEOTIDE SEQUENCE [LARGE SCALE GENOMIC DNA]</scope>
    <source>
        <strain evidence="3 4">TPP412</strain>
    </source>
</reference>
<dbReference type="AlphaFoldDB" id="A0A5C1E5C8"/>
<dbReference type="Gene3D" id="3.50.50.60">
    <property type="entry name" value="FAD/NAD(P)-binding domain"/>
    <property type="match status" value="1"/>
</dbReference>
<dbReference type="Gene3D" id="1.10.405.10">
    <property type="entry name" value="Guanine Nucleotide Dissociation Inhibitor, domain 1"/>
    <property type="match status" value="1"/>
</dbReference>
<dbReference type="Proteomes" id="UP000323671">
    <property type="component" value="Chromosome"/>
</dbReference>
<evidence type="ECO:0000256" key="1">
    <source>
        <dbReference type="SAM" id="MobiDB-lite"/>
    </source>
</evidence>
<dbReference type="EMBL" id="CP022579">
    <property type="protein sequence ID" value="QEL64131.1"/>
    <property type="molecule type" value="Genomic_DNA"/>
</dbReference>
<sequence length="514" mass="55683">MPEPAARPPRAPRAAHTDNSDNTNNATFARDHGTMLSFATSSPSVSRPLPPDARVAVVGSGISGLAAAWLLGQRHHVTLFEADTRLGGHTNTVDVAVDGVSAPVDTGFLVFNHHTYPNLTALFAHLGVASSATDMSFAVSFRETGLEWAGTNLNTVFGQRRNLLKPAFWRMLRDILRFNREAPAWLDAQPHDPRSLGVYLADNGYSREFSEWYLLPMAAAIWSCPTGKMLDYPLATFVRFCRNHGLLQVADRPQWRTVLGGGREYVAKLALGIDTIHLSTPVRGVERQADGRVRLHAGSGDTTLGEVFDAVVLACHSDQALAILGDGARAEEKRLLGALRYEPNVAWLHTDPALLPRRRSLWSAWNYVADRPGLDARPVGVSYLINQLQPLPFATPVVVTLNPDRLPRDEHVLARFDYAHPLFDGPAIAAQARLATLQGQDGVWFCGAWGGYGFHDDGLKSALAVANALGCRAPWQGQPQAAPAGAPSQAPAWNPAPVLDLQGGGLQSRAQSRV</sequence>
<organism evidence="3 4">
    <name type="scientific">Oryzomicrobium terrae</name>
    <dbReference type="NCBI Taxonomy" id="1735038"/>
    <lineage>
        <taxon>Bacteria</taxon>
        <taxon>Pseudomonadati</taxon>
        <taxon>Pseudomonadota</taxon>
        <taxon>Betaproteobacteria</taxon>
        <taxon>Rhodocyclales</taxon>
        <taxon>Rhodocyclaceae</taxon>
        <taxon>Oryzomicrobium</taxon>
    </lineage>
</organism>
<protein>
    <recommendedName>
        <fullName evidence="2">Amine oxidase domain-containing protein</fullName>
    </recommendedName>
</protein>
<keyword evidence="4" id="KW-1185">Reference proteome</keyword>
<evidence type="ECO:0000313" key="4">
    <source>
        <dbReference type="Proteomes" id="UP000323671"/>
    </source>
</evidence>
<accession>A0A5C1E5C8</accession>
<dbReference type="RefSeq" id="WP_425466023.1">
    <property type="nucleotide sequence ID" value="NZ_CP022579.1"/>
</dbReference>
<evidence type="ECO:0000259" key="2">
    <source>
        <dbReference type="Pfam" id="PF01593"/>
    </source>
</evidence>
<evidence type="ECO:0000313" key="3">
    <source>
        <dbReference type="EMBL" id="QEL64131.1"/>
    </source>
</evidence>
<gene>
    <name evidence="3" type="ORF">OTERR_06550</name>
</gene>
<dbReference type="SUPFAM" id="SSF51905">
    <property type="entry name" value="FAD/NAD(P)-binding domain"/>
    <property type="match status" value="1"/>
</dbReference>
<dbReference type="InterPro" id="IPR002937">
    <property type="entry name" value="Amino_oxidase"/>
</dbReference>
<feature type="domain" description="Amine oxidase" evidence="2">
    <location>
        <begin position="62"/>
        <end position="321"/>
    </location>
</feature>
<proteinExistence type="predicted"/>
<dbReference type="FunFam" id="1.10.405.20:FF:000001">
    <property type="entry name" value="Amine oxidase"/>
    <property type="match status" value="1"/>
</dbReference>
<dbReference type="InterPro" id="IPR050464">
    <property type="entry name" value="Zeta_carotene_desat/Oxidored"/>
</dbReference>
<dbReference type="InterPro" id="IPR036188">
    <property type="entry name" value="FAD/NAD-bd_sf"/>
</dbReference>
<feature type="region of interest" description="Disordered" evidence="1">
    <location>
        <begin position="1"/>
        <end position="28"/>
    </location>
</feature>
<dbReference type="PANTHER" id="PTHR42923">
    <property type="entry name" value="PROTOPORPHYRINOGEN OXIDASE"/>
    <property type="match status" value="1"/>
</dbReference>